<dbReference type="MEROPS" id="M03.A01"/>
<dbReference type="AlphaFoldDB" id="A0A0D2LIX9"/>
<dbReference type="OrthoDB" id="534666at2759"/>
<evidence type="ECO:0000313" key="2">
    <source>
        <dbReference type="EMBL" id="KIY91954.1"/>
    </source>
</evidence>
<sequence length="216" mass="24126">MAAATETTSVEAKESQVDAKAEFLSNPLLADVVFPKFDEVKPEHVVPGMRALLGELHKQIDALEAAVEPTWAGLVEPLERISDRHQRTWGVVSHLKGVQDTEALRKAVEEVQPENVALGLRLSQSRPLYEGFRALREGEGWGQLTPAQQRVVEIELRDFVLGGVALEGEAKERFNAIQQDLAQSCMRMCCMRMRMRMRAWTAPWGGPAAGRRMPRV</sequence>
<organism evidence="2 3">
    <name type="scientific">Monoraphidium neglectum</name>
    <dbReference type="NCBI Taxonomy" id="145388"/>
    <lineage>
        <taxon>Eukaryota</taxon>
        <taxon>Viridiplantae</taxon>
        <taxon>Chlorophyta</taxon>
        <taxon>core chlorophytes</taxon>
        <taxon>Chlorophyceae</taxon>
        <taxon>CS clade</taxon>
        <taxon>Sphaeropleales</taxon>
        <taxon>Selenastraceae</taxon>
        <taxon>Monoraphidium</taxon>
    </lineage>
</organism>
<dbReference type="PANTHER" id="PTHR11804:SF83">
    <property type="entry name" value="LD37516P"/>
    <property type="match status" value="1"/>
</dbReference>
<reference evidence="2 3" key="1">
    <citation type="journal article" date="2013" name="BMC Genomics">
        <title>Reconstruction of the lipid metabolism for the microalga Monoraphidium neglectum from its genome sequence reveals characteristics suitable for biofuel production.</title>
        <authorList>
            <person name="Bogen C."/>
            <person name="Al-Dilaimi A."/>
            <person name="Albersmeier A."/>
            <person name="Wichmann J."/>
            <person name="Grundmann M."/>
            <person name="Rupp O."/>
            <person name="Lauersen K.J."/>
            <person name="Blifernez-Klassen O."/>
            <person name="Kalinowski J."/>
            <person name="Goesmann A."/>
            <person name="Mussgnug J.H."/>
            <person name="Kruse O."/>
        </authorList>
    </citation>
    <scope>NUCLEOTIDE SEQUENCE [LARGE SCALE GENOMIC DNA]</scope>
    <source>
        <strain evidence="2 3">SAG 48.87</strain>
    </source>
</reference>
<dbReference type="Proteomes" id="UP000054498">
    <property type="component" value="Unassembled WGS sequence"/>
</dbReference>
<gene>
    <name evidence="2" type="ORF">MNEG_16009</name>
</gene>
<evidence type="ECO:0000259" key="1">
    <source>
        <dbReference type="Pfam" id="PF19310"/>
    </source>
</evidence>
<dbReference type="Pfam" id="PF19310">
    <property type="entry name" value="TOP_N"/>
    <property type="match status" value="1"/>
</dbReference>
<feature type="domain" description="Oligopeptidase A N-terminal" evidence="1">
    <location>
        <begin position="49"/>
        <end position="171"/>
    </location>
</feature>
<dbReference type="InterPro" id="IPR045090">
    <property type="entry name" value="Pept_M3A_M3B"/>
</dbReference>
<dbReference type="GO" id="GO:0006518">
    <property type="term" value="P:peptide metabolic process"/>
    <property type="evidence" value="ECO:0007669"/>
    <property type="project" value="TreeGrafter"/>
</dbReference>
<keyword evidence="2" id="KW-0378">Hydrolase</keyword>
<protein>
    <submittedName>
        <fullName evidence="2">Oligopeptidase A</fullName>
        <ecNumber evidence="2">3.4.24.70</ecNumber>
    </submittedName>
</protein>
<dbReference type="GO" id="GO:0004222">
    <property type="term" value="F:metalloendopeptidase activity"/>
    <property type="evidence" value="ECO:0007669"/>
    <property type="project" value="UniProtKB-EC"/>
</dbReference>
<dbReference type="GO" id="GO:0006508">
    <property type="term" value="P:proteolysis"/>
    <property type="evidence" value="ECO:0007669"/>
    <property type="project" value="InterPro"/>
</dbReference>
<dbReference type="InterPro" id="IPR045666">
    <property type="entry name" value="OpdA_N"/>
</dbReference>
<dbReference type="PANTHER" id="PTHR11804">
    <property type="entry name" value="PROTEASE M3 THIMET OLIGOPEPTIDASE-RELATED"/>
    <property type="match status" value="1"/>
</dbReference>
<dbReference type="RefSeq" id="XP_013890974.1">
    <property type="nucleotide sequence ID" value="XM_014035520.1"/>
</dbReference>
<dbReference type="Gene3D" id="1.10.1370.40">
    <property type="match status" value="1"/>
</dbReference>
<keyword evidence="3" id="KW-1185">Reference proteome</keyword>
<dbReference type="GeneID" id="25733726"/>
<proteinExistence type="predicted"/>
<dbReference type="FunFam" id="1.10.1370.40:FF:000005">
    <property type="entry name" value="Organellar oligopeptidase A, chloroplastic/mitochondrial"/>
    <property type="match status" value="1"/>
</dbReference>
<accession>A0A0D2LIX9</accession>
<dbReference type="EC" id="3.4.24.70" evidence="2"/>
<dbReference type="SUPFAM" id="SSF55486">
    <property type="entry name" value="Metalloproteases ('zincins'), catalytic domain"/>
    <property type="match status" value="1"/>
</dbReference>
<dbReference type="KEGG" id="mng:MNEG_16009"/>
<name>A0A0D2LIX9_9CHLO</name>
<dbReference type="EMBL" id="KK106101">
    <property type="protein sequence ID" value="KIY91954.1"/>
    <property type="molecule type" value="Genomic_DNA"/>
</dbReference>
<evidence type="ECO:0000313" key="3">
    <source>
        <dbReference type="Proteomes" id="UP000054498"/>
    </source>
</evidence>